<dbReference type="GO" id="GO:0016192">
    <property type="term" value="P:vesicle-mediated transport"/>
    <property type="evidence" value="ECO:0007669"/>
    <property type="project" value="InterPro"/>
</dbReference>
<comment type="similarity">
    <text evidence="3 10">Belongs to the adaptor complexes large subunit family.</text>
</comment>
<gene>
    <name evidence="13" type="ORF">PCON_01818</name>
</gene>
<dbReference type="SUPFAM" id="SSF49348">
    <property type="entry name" value="Clathrin adaptor appendage domain"/>
    <property type="match status" value="1"/>
</dbReference>
<comment type="subunit">
    <text evidence="9">Adaptor protein complex 1 (AP-1) is a heterotetramer composed of two large adaptins (gamma-type subunit APL4 and beta-type subunit APL2), a medium adaptin (mu-type subunit APM1) and a small adaptin (sigma-type subunit APS1). AP-1 interacts with clathrin.</text>
</comment>
<dbReference type="Pfam" id="PF02883">
    <property type="entry name" value="Alpha_adaptinC2"/>
    <property type="match status" value="1"/>
</dbReference>
<reference evidence="13 14" key="1">
    <citation type="journal article" date="2013" name="PLoS Genet.">
        <title>The genome and development-dependent transcriptomes of Pyronema confluens: a window into fungal evolution.</title>
        <authorList>
            <person name="Traeger S."/>
            <person name="Altegoer F."/>
            <person name="Freitag M."/>
            <person name="Gabaldon T."/>
            <person name="Kempken F."/>
            <person name="Kumar A."/>
            <person name="Marcet-Houben M."/>
            <person name="Poggeler S."/>
            <person name="Stajich J.E."/>
            <person name="Nowrousian M."/>
        </authorList>
    </citation>
    <scope>NUCLEOTIDE SEQUENCE [LARGE SCALE GENOMIC DNA]</scope>
    <source>
        <strain evidence="14">CBS 100304</strain>
        <tissue evidence="13">Vegetative mycelium</tissue>
    </source>
</reference>
<dbReference type="Gene3D" id="1.25.10.10">
    <property type="entry name" value="Leucine-rich Repeat Variant"/>
    <property type="match status" value="1"/>
</dbReference>
<dbReference type="InterPro" id="IPR011989">
    <property type="entry name" value="ARM-like"/>
</dbReference>
<evidence type="ECO:0000256" key="6">
    <source>
        <dbReference type="ARBA" id="ARBA00023034"/>
    </source>
</evidence>
<dbReference type="Gene3D" id="2.60.40.1230">
    <property type="match status" value="1"/>
</dbReference>
<proteinExistence type="inferred from homology"/>
<dbReference type="GO" id="GO:0006886">
    <property type="term" value="P:intracellular protein transport"/>
    <property type="evidence" value="ECO:0007669"/>
    <property type="project" value="UniProtKB-UniRule"/>
</dbReference>
<evidence type="ECO:0000259" key="12">
    <source>
        <dbReference type="PROSITE" id="PS50180"/>
    </source>
</evidence>
<feature type="domain" description="GAE" evidence="12">
    <location>
        <begin position="736"/>
        <end position="849"/>
    </location>
</feature>
<evidence type="ECO:0000256" key="1">
    <source>
        <dbReference type="ARBA" id="ARBA00004156"/>
    </source>
</evidence>
<dbReference type="OMA" id="AICAMRI"/>
<comment type="subcellular location">
    <subcellularLocation>
        <location evidence="1">Cytoplasmic vesicle membrane</location>
    </subcellularLocation>
    <subcellularLocation>
        <location evidence="2">Golgi apparatus</location>
    </subcellularLocation>
</comment>
<evidence type="ECO:0000256" key="4">
    <source>
        <dbReference type="ARBA" id="ARBA00022448"/>
    </source>
</evidence>
<dbReference type="InterPro" id="IPR008153">
    <property type="entry name" value="GAE_dom"/>
</dbReference>
<dbReference type="STRING" id="1076935.U4KTS0"/>
<feature type="region of interest" description="Disordered" evidence="11">
    <location>
        <begin position="612"/>
        <end position="635"/>
    </location>
</feature>
<dbReference type="EMBL" id="HF935198">
    <property type="protein sequence ID" value="CCX04313.1"/>
    <property type="molecule type" value="Genomic_DNA"/>
</dbReference>
<accession>U4KTS0</accession>
<dbReference type="eggNOG" id="KOG1062">
    <property type="taxonomic scope" value="Eukaryota"/>
</dbReference>
<dbReference type="InterPro" id="IPR017107">
    <property type="entry name" value="AP1_complex_gsu"/>
</dbReference>
<dbReference type="GO" id="GO:0016482">
    <property type="term" value="P:cytosolic transport"/>
    <property type="evidence" value="ECO:0007669"/>
    <property type="project" value="UniProtKB-ARBA"/>
</dbReference>
<evidence type="ECO:0000256" key="7">
    <source>
        <dbReference type="ARBA" id="ARBA00023136"/>
    </source>
</evidence>
<evidence type="ECO:0000256" key="11">
    <source>
        <dbReference type="SAM" id="MobiDB-lite"/>
    </source>
</evidence>
<dbReference type="InterPro" id="IPR016024">
    <property type="entry name" value="ARM-type_fold"/>
</dbReference>
<keyword evidence="7 10" id="KW-0472">Membrane</keyword>
<dbReference type="PROSITE" id="PS50180">
    <property type="entry name" value="GAE"/>
    <property type="match status" value="1"/>
</dbReference>
<evidence type="ECO:0000256" key="9">
    <source>
        <dbReference type="ARBA" id="ARBA00062546"/>
    </source>
</evidence>
<dbReference type="Proteomes" id="UP000018144">
    <property type="component" value="Unassembled WGS sequence"/>
</dbReference>
<dbReference type="SMART" id="SM00809">
    <property type="entry name" value="Alpha_adaptinC2"/>
    <property type="match status" value="1"/>
</dbReference>
<dbReference type="PANTHER" id="PTHR22780">
    <property type="entry name" value="ADAPTIN, ALPHA/GAMMA/EPSILON"/>
    <property type="match status" value="1"/>
</dbReference>
<dbReference type="Pfam" id="PF01602">
    <property type="entry name" value="Adaptin_N"/>
    <property type="match status" value="1"/>
</dbReference>
<protein>
    <recommendedName>
        <fullName evidence="10">AP-1 complex subunit gamma</fullName>
    </recommendedName>
</protein>
<dbReference type="InterPro" id="IPR002553">
    <property type="entry name" value="Clathrin/coatomer_adapt-like_N"/>
</dbReference>
<dbReference type="InterPro" id="IPR013041">
    <property type="entry name" value="Clathrin_app_Ig-like_sf"/>
</dbReference>
<evidence type="ECO:0000256" key="8">
    <source>
        <dbReference type="ARBA" id="ARBA00023329"/>
    </source>
</evidence>
<dbReference type="AlphaFoldDB" id="U4KTS0"/>
<dbReference type="InterPro" id="IPR050840">
    <property type="entry name" value="Adaptor_Complx_Large_Subunit"/>
</dbReference>
<keyword evidence="5 10" id="KW-0653">Protein transport</keyword>
<evidence type="ECO:0000313" key="14">
    <source>
        <dbReference type="Proteomes" id="UP000018144"/>
    </source>
</evidence>
<evidence type="ECO:0000313" key="13">
    <source>
        <dbReference type="EMBL" id="CCX04313.1"/>
    </source>
</evidence>
<sequence>MSSLKSFIKEVRKAKTIQDERSVVQKESAAIRASFREESGDQNIRRNNVAKLLYLFTLGERTHFGQIECLKLLASPRFADKRLGYLGTMLLLDENQEVLTLVTNSLKNDLEHSNQYVVGLALCTLGNIASQEMARDLFQEVEALLSTSNPYIQRKAALCTMRIIRKVPDLQEHFLNKTKPLLQDRKNHGVLLCGITLVTDLCLHDPELIPHYTPYAGVLVQHLKKLTSSGYAPEHDVTGITDPFLQVKILRLLRILGKNNPEVSEQINDILTQVATNTDSSKNVGNAILYEAVLTIFDIEADSGRTTLGINILGKFLTNKDNNIRYVALNTLHKVVSMDPKAVRRHERTIFGCLEDPDISIRRRAIELAFTLINNERDVGLVDKLLNLLSRGKIDNEFKSALASKVSVAADRFAPNKRWHIDTMLRVIRLAGNYVKEQIMSSFIRLIATSPSEQDYCVRELYNALKEAKDGKPKSNGNGNGSDEPVPLPAFTEGLSLAGSWVLGEFGHKLLGAQIPGYEIISILQSILESPYNSQTMNEYAINAIMKLSTRIPSQEGTHNNVATVNRILQSHTASLDVEIQQRSSEYSNMFGQPDEIRIGVFETMPAPELREQNRVLGEAPAPKPRNSRKKDQDSSLMDILNDAPAAQSSGGGSSNVDLLNDILGGMSMGSPAPVSNAASPAPGGQQRSAVADILDLFGPGPAASPSPQPAASQMGGLLDVMGGAPAPMAAPVVAAQPPSVTVYSKNNMEIALQLQRQPDGTVYIKARLANSSLTETLSEIQLQAAAPKGQRLELKEISSTTISPAGDAQLQMRLSESKGAPLRLRFKISYNGATIGQVRDQFDWAERR</sequence>
<keyword evidence="4 10" id="KW-0813">Transport</keyword>
<evidence type="ECO:0000256" key="3">
    <source>
        <dbReference type="ARBA" id="ARBA00006613"/>
    </source>
</evidence>
<organism evidence="13 14">
    <name type="scientific">Pyronema omphalodes (strain CBS 100304)</name>
    <name type="common">Pyronema confluens</name>
    <dbReference type="NCBI Taxonomy" id="1076935"/>
    <lineage>
        <taxon>Eukaryota</taxon>
        <taxon>Fungi</taxon>
        <taxon>Dikarya</taxon>
        <taxon>Ascomycota</taxon>
        <taxon>Pezizomycotina</taxon>
        <taxon>Pezizomycetes</taxon>
        <taxon>Pezizales</taxon>
        <taxon>Pyronemataceae</taxon>
        <taxon>Pyronema</taxon>
    </lineage>
</organism>
<dbReference type="PIRSF" id="PIRSF037094">
    <property type="entry name" value="AP1_complex_gamma"/>
    <property type="match status" value="1"/>
</dbReference>
<dbReference type="GO" id="GO:0030121">
    <property type="term" value="C:AP-1 adaptor complex"/>
    <property type="evidence" value="ECO:0007669"/>
    <property type="project" value="InterPro"/>
</dbReference>
<dbReference type="GO" id="GO:0005829">
    <property type="term" value="C:cytosol"/>
    <property type="evidence" value="ECO:0007669"/>
    <property type="project" value="GOC"/>
</dbReference>
<keyword evidence="6 10" id="KW-0333">Golgi apparatus</keyword>
<feature type="region of interest" description="Disordered" evidence="11">
    <location>
        <begin position="697"/>
        <end position="717"/>
    </location>
</feature>
<name>U4KTS0_PYROM</name>
<evidence type="ECO:0000256" key="2">
    <source>
        <dbReference type="ARBA" id="ARBA00004555"/>
    </source>
</evidence>
<dbReference type="InterPro" id="IPR008152">
    <property type="entry name" value="Clathrin_a/b/g-adaptin_app_Ig"/>
</dbReference>
<dbReference type="SUPFAM" id="SSF48371">
    <property type="entry name" value="ARM repeat"/>
    <property type="match status" value="1"/>
</dbReference>
<keyword evidence="8 10" id="KW-0968">Cytoplasmic vesicle</keyword>
<evidence type="ECO:0000256" key="10">
    <source>
        <dbReference type="PIRNR" id="PIRNR037094"/>
    </source>
</evidence>
<keyword evidence="14" id="KW-1185">Reference proteome</keyword>
<evidence type="ECO:0000256" key="5">
    <source>
        <dbReference type="ARBA" id="ARBA00022927"/>
    </source>
</evidence>
<dbReference type="OrthoDB" id="28053at2759"/>
<dbReference type="FunFam" id="1.25.10.10:FF:000030">
    <property type="entry name" value="AP-1 complex subunit gamma"/>
    <property type="match status" value="1"/>
</dbReference>